<dbReference type="InterPro" id="IPR033985">
    <property type="entry name" value="SusD-like_N"/>
</dbReference>
<dbReference type="AlphaFoldDB" id="J9FA71"/>
<protein>
    <submittedName>
        <fullName evidence="7">RagB/SusD domain-containing protein</fullName>
    </submittedName>
</protein>
<keyword evidence="4" id="KW-0998">Cell outer membrane</keyword>
<keyword evidence="2" id="KW-0732">Signal</keyword>
<dbReference type="SUPFAM" id="SSF48452">
    <property type="entry name" value="TPR-like"/>
    <property type="match status" value="1"/>
</dbReference>
<accession>J9FA71</accession>
<evidence type="ECO:0000256" key="3">
    <source>
        <dbReference type="ARBA" id="ARBA00023136"/>
    </source>
</evidence>
<evidence type="ECO:0000313" key="7">
    <source>
        <dbReference type="EMBL" id="EJW91338.1"/>
    </source>
</evidence>
<dbReference type="Pfam" id="PF14322">
    <property type="entry name" value="SusD-like_3"/>
    <property type="match status" value="1"/>
</dbReference>
<keyword evidence="3" id="KW-0472">Membrane</keyword>
<dbReference type="InterPro" id="IPR011990">
    <property type="entry name" value="TPR-like_helical_dom_sf"/>
</dbReference>
<comment type="caution">
    <text evidence="7">The sequence shown here is derived from an EMBL/GenBank/DDBJ whole genome shotgun (WGS) entry which is preliminary data.</text>
</comment>
<dbReference type="PROSITE" id="PS51257">
    <property type="entry name" value="PROKAR_LIPOPROTEIN"/>
    <property type="match status" value="1"/>
</dbReference>
<gene>
    <name evidence="7" type="ORF">EVA_20568</name>
</gene>
<dbReference type="GO" id="GO:0009279">
    <property type="term" value="C:cell outer membrane"/>
    <property type="evidence" value="ECO:0007669"/>
    <property type="project" value="UniProtKB-SubCell"/>
</dbReference>
<feature type="domain" description="SusD-like N-terminal" evidence="6">
    <location>
        <begin position="22"/>
        <end position="214"/>
    </location>
</feature>
<organism evidence="7">
    <name type="scientific">gut metagenome</name>
    <dbReference type="NCBI Taxonomy" id="749906"/>
    <lineage>
        <taxon>unclassified sequences</taxon>
        <taxon>metagenomes</taxon>
        <taxon>organismal metagenomes</taxon>
    </lineage>
</organism>
<feature type="domain" description="RagB/SusD" evidence="5">
    <location>
        <begin position="341"/>
        <end position="494"/>
    </location>
</feature>
<sequence length="495" mass="56096">MKYTKYLAVLSAALMMGSCSSDFLDKEPSESASQEQIEDLLSKDPTAVQAFITGYYKNTFAPEAMSSHDDFGLKAFELATDMMGDDMAYMTSHFFVYDYLLDNRGASYRRPSTCWQEFYAIINGANEVIRRVGSQADSGNKTLEKMLGQSYAIRAYCYFWLINLYQQPYEWSKDKPGIPVYTESETKLNRVPVKDVYDLILKDLEKAYGLLKGKGAPGKNRSELNEFAVAAIYANVLSFVNDYPNQWEEVAKYAKAAIEGGKLMSEEELLSGFNDINLSEVLWGADITSESNTFYASFMSNMDPYGPGYGGALGNYKMIASDLYDKIADDDIRKQWFGAELDEKDPLYNYRQYVQVKFLDIATLGKGDTFSSDYIFLRTGEMYFVAAEALYRAGKEAEAKDMLTTIMKTRVPNYNTTASGEALLNEIMLQKRIEMWGEGRRLFDMKRRHEDLDRSHAINHAGGSPMHVPAGDKLFIYQIPQQELNANSEITEQND</sequence>
<dbReference type="InterPro" id="IPR012944">
    <property type="entry name" value="SusD_RagB_dom"/>
</dbReference>
<reference evidence="7" key="1">
    <citation type="journal article" date="2012" name="PLoS ONE">
        <title>Gene sets for utilization of primary and secondary nutrition supplies in the distal gut of endangered iberian lynx.</title>
        <authorList>
            <person name="Alcaide M."/>
            <person name="Messina E."/>
            <person name="Richter M."/>
            <person name="Bargiela R."/>
            <person name="Peplies J."/>
            <person name="Huws S.A."/>
            <person name="Newbold C.J."/>
            <person name="Golyshin P.N."/>
            <person name="Simon M.A."/>
            <person name="Lopez G."/>
            <person name="Yakimov M.M."/>
            <person name="Ferrer M."/>
        </authorList>
    </citation>
    <scope>NUCLEOTIDE SEQUENCE</scope>
</reference>
<dbReference type="Gene3D" id="1.25.40.390">
    <property type="match status" value="1"/>
</dbReference>
<comment type="subcellular location">
    <subcellularLocation>
        <location evidence="1">Cell outer membrane</location>
    </subcellularLocation>
</comment>
<evidence type="ECO:0000259" key="5">
    <source>
        <dbReference type="Pfam" id="PF07980"/>
    </source>
</evidence>
<evidence type="ECO:0000256" key="2">
    <source>
        <dbReference type="ARBA" id="ARBA00022729"/>
    </source>
</evidence>
<dbReference type="EMBL" id="AMCI01008247">
    <property type="protein sequence ID" value="EJW91338.1"/>
    <property type="molecule type" value="Genomic_DNA"/>
</dbReference>
<name>J9FA71_9ZZZZ</name>
<dbReference type="Pfam" id="PF07980">
    <property type="entry name" value="SusD_RagB"/>
    <property type="match status" value="1"/>
</dbReference>
<evidence type="ECO:0000256" key="1">
    <source>
        <dbReference type="ARBA" id="ARBA00004442"/>
    </source>
</evidence>
<evidence type="ECO:0000256" key="4">
    <source>
        <dbReference type="ARBA" id="ARBA00023237"/>
    </source>
</evidence>
<evidence type="ECO:0000259" key="6">
    <source>
        <dbReference type="Pfam" id="PF14322"/>
    </source>
</evidence>
<proteinExistence type="predicted"/>